<proteinExistence type="predicted"/>
<evidence type="ECO:0000313" key="3">
    <source>
        <dbReference type="Proteomes" id="UP000076761"/>
    </source>
</evidence>
<gene>
    <name evidence="2" type="ORF">NEOLEDRAFT_1152290</name>
</gene>
<feature type="region of interest" description="Disordered" evidence="1">
    <location>
        <begin position="55"/>
        <end position="92"/>
    </location>
</feature>
<feature type="compositionally biased region" description="Basic residues" evidence="1">
    <location>
        <begin position="72"/>
        <end position="83"/>
    </location>
</feature>
<dbReference type="Proteomes" id="UP000076761">
    <property type="component" value="Unassembled WGS sequence"/>
</dbReference>
<organism evidence="2 3">
    <name type="scientific">Neolentinus lepideus HHB14362 ss-1</name>
    <dbReference type="NCBI Taxonomy" id="1314782"/>
    <lineage>
        <taxon>Eukaryota</taxon>
        <taxon>Fungi</taxon>
        <taxon>Dikarya</taxon>
        <taxon>Basidiomycota</taxon>
        <taxon>Agaricomycotina</taxon>
        <taxon>Agaricomycetes</taxon>
        <taxon>Gloeophyllales</taxon>
        <taxon>Gloeophyllaceae</taxon>
        <taxon>Neolentinus</taxon>
    </lineage>
</organism>
<dbReference type="InParanoid" id="A0A165MX87"/>
<reference evidence="2 3" key="1">
    <citation type="journal article" date="2016" name="Mol. Biol. Evol.">
        <title>Comparative Genomics of Early-Diverging Mushroom-Forming Fungi Provides Insights into the Origins of Lignocellulose Decay Capabilities.</title>
        <authorList>
            <person name="Nagy L.G."/>
            <person name="Riley R."/>
            <person name="Tritt A."/>
            <person name="Adam C."/>
            <person name="Daum C."/>
            <person name="Floudas D."/>
            <person name="Sun H."/>
            <person name="Yadav J.S."/>
            <person name="Pangilinan J."/>
            <person name="Larsson K.H."/>
            <person name="Matsuura K."/>
            <person name="Barry K."/>
            <person name="Labutti K."/>
            <person name="Kuo R."/>
            <person name="Ohm R.A."/>
            <person name="Bhattacharya S.S."/>
            <person name="Shirouzu T."/>
            <person name="Yoshinaga Y."/>
            <person name="Martin F.M."/>
            <person name="Grigoriev I.V."/>
            <person name="Hibbett D.S."/>
        </authorList>
    </citation>
    <scope>NUCLEOTIDE SEQUENCE [LARGE SCALE GENOMIC DNA]</scope>
    <source>
        <strain evidence="2 3">HHB14362 ss-1</strain>
    </source>
</reference>
<protein>
    <submittedName>
        <fullName evidence="2">Uncharacterized protein</fullName>
    </submittedName>
</protein>
<keyword evidence="3" id="KW-1185">Reference proteome</keyword>
<accession>A0A165MX87</accession>
<dbReference type="AlphaFoldDB" id="A0A165MX87"/>
<name>A0A165MX87_9AGAM</name>
<sequence length="129" mass="14198">MWSAADDFPCEYTFSSSDVLLLDGSPQDGMGCIAPALVMALPTFLGEFEYDNREEPLPAASSSRQQVEHSPHTKHQSGKKCRSGNKQQSDNKCQWVQSEQVLNIDIIFEECSEHGQNGVHCSGCSVFLA</sequence>
<dbReference type="EMBL" id="KV425657">
    <property type="protein sequence ID" value="KZT18894.1"/>
    <property type="molecule type" value="Genomic_DNA"/>
</dbReference>
<evidence type="ECO:0000313" key="2">
    <source>
        <dbReference type="EMBL" id="KZT18894.1"/>
    </source>
</evidence>
<evidence type="ECO:0000256" key="1">
    <source>
        <dbReference type="SAM" id="MobiDB-lite"/>
    </source>
</evidence>